<dbReference type="AlphaFoldDB" id="A0A1C2INM7"/>
<gene>
    <name evidence="1" type="ORF">A6P07_09515</name>
</gene>
<organism evidence="1 2">
    <name type="scientific">Acidithiobacillus thiooxidans</name>
    <name type="common">Thiobacillus thiooxidans</name>
    <dbReference type="NCBI Taxonomy" id="930"/>
    <lineage>
        <taxon>Bacteria</taxon>
        <taxon>Pseudomonadati</taxon>
        <taxon>Pseudomonadota</taxon>
        <taxon>Acidithiobacillia</taxon>
        <taxon>Acidithiobacillales</taxon>
        <taxon>Acidithiobacillaceae</taxon>
        <taxon>Acidithiobacillus</taxon>
    </lineage>
</organism>
<accession>A0A1C2INM7</accession>
<comment type="caution">
    <text evidence="1">The sequence shown here is derived from an EMBL/GenBank/DDBJ whole genome shotgun (WGS) entry which is preliminary data.</text>
</comment>
<dbReference type="RefSeq" id="WP_024894003.1">
    <property type="nucleotide sequence ID" value="NZ_LWRZ01000329.1"/>
</dbReference>
<dbReference type="EMBL" id="LWSA01000139">
    <property type="protein sequence ID" value="OCX72596.1"/>
    <property type="molecule type" value="Genomic_DNA"/>
</dbReference>
<name>A0A1C2INM7_ACITH</name>
<protein>
    <submittedName>
        <fullName evidence="1">Uncharacterized protein</fullName>
    </submittedName>
</protein>
<reference evidence="1 2" key="1">
    <citation type="journal article" date="2016" name="Int. J. Mol. Sci.">
        <title>Comparative genomics of the extreme acidophile Acidithiobacillus thiooxidans reveals intraspecific divergence and niche adaptation.</title>
        <authorList>
            <person name="Zhang X."/>
            <person name="Feng X."/>
            <person name="Tao J."/>
            <person name="Ma L."/>
            <person name="Xiao Y."/>
            <person name="Liang Y."/>
            <person name="Liu X."/>
            <person name="Yin H."/>
        </authorList>
    </citation>
    <scope>NUCLEOTIDE SEQUENCE [LARGE SCALE GENOMIC DNA]</scope>
    <source>
        <strain evidence="1 2">A02</strain>
    </source>
</reference>
<evidence type="ECO:0000313" key="2">
    <source>
        <dbReference type="Proteomes" id="UP000094893"/>
    </source>
</evidence>
<sequence length="69" mass="7858">MTDLETRRSQMREGARTYRARQAEKGLFQSVFWMTLAQAAAARRWLGSGGDVSVFSRSSNQSYGHQEDQ</sequence>
<proteinExistence type="predicted"/>
<dbReference type="Proteomes" id="UP000094893">
    <property type="component" value="Unassembled WGS sequence"/>
</dbReference>
<evidence type="ECO:0000313" key="1">
    <source>
        <dbReference type="EMBL" id="OCX72596.1"/>
    </source>
</evidence>